<gene>
    <name evidence="1" type="ORF">XDD1_1925</name>
</gene>
<name>A0A068QS49_9GAMM</name>
<evidence type="ECO:0000313" key="2">
    <source>
        <dbReference type="Proteomes" id="UP000032721"/>
    </source>
</evidence>
<dbReference type="HOGENOM" id="CLU_3105463_0_0_6"/>
<reference evidence="1 2" key="1">
    <citation type="submission" date="2013-07" db="EMBL/GenBank/DDBJ databases">
        <authorList>
            <person name="Genoscope - CEA"/>
        </authorList>
    </citation>
    <scope>NUCLEOTIDE SEQUENCE [LARGE SCALE GENOMIC DNA]</scope>
    <source>
        <strain evidence="2">FRM16 / DSM 17909</strain>
    </source>
</reference>
<protein>
    <submittedName>
        <fullName evidence="1">Uncharacterized protein</fullName>
    </submittedName>
</protein>
<dbReference type="AlphaFoldDB" id="A0A068QS49"/>
<sequence length="51" mass="5706">MGLSHESKYNSLMHSNTSTLLSPPIVIQQFPPYRHAYLELTPDPGSFTACQ</sequence>
<proteinExistence type="predicted"/>
<dbReference type="EMBL" id="FO704550">
    <property type="protein sequence ID" value="CDG17624.1"/>
    <property type="molecule type" value="Genomic_DNA"/>
</dbReference>
<evidence type="ECO:0000313" key="1">
    <source>
        <dbReference type="EMBL" id="CDG17624.1"/>
    </source>
</evidence>
<accession>A0A068QS49</accession>
<dbReference type="KEGG" id="xdo:XDD1_1925"/>
<organism evidence="1 2">
    <name type="scientific">Xenorhabdus doucetiae</name>
    <dbReference type="NCBI Taxonomy" id="351671"/>
    <lineage>
        <taxon>Bacteria</taxon>
        <taxon>Pseudomonadati</taxon>
        <taxon>Pseudomonadota</taxon>
        <taxon>Gammaproteobacteria</taxon>
        <taxon>Enterobacterales</taxon>
        <taxon>Morganellaceae</taxon>
        <taxon>Xenorhabdus</taxon>
    </lineage>
</organism>
<dbReference type="Proteomes" id="UP000032721">
    <property type="component" value="Chromosome"/>
</dbReference>